<name>A0AAE1YB54_9LAMI</name>
<dbReference type="GO" id="GO:0015074">
    <property type="term" value="P:DNA integration"/>
    <property type="evidence" value="ECO:0007669"/>
    <property type="project" value="InterPro"/>
</dbReference>
<feature type="transmembrane region" description="Helical" evidence="1">
    <location>
        <begin position="159"/>
        <end position="180"/>
    </location>
</feature>
<dbReference type="Gene3D" id="1.10.340.70">
    <property type="match status" value="1"/>
</dbReference>
<dbReference type="PROSITE" id="PS50994">
    <property type="entry name" value="INTEGRASE"/>
    <property type="match status" value="1"/>
</dbReference>
<keyword evidence="1" id="KW-1133">Transmembrane helix</keyword>
<evidence type="ECO:0000313" key="4">
    <source>
        <dbReference type="Proteomes" id="UP001293254"/>
    </source>
</evidence>
<dbReference type="PANTHER" id="PTHR35046">
    <property type="entry name" value="ZINC KNUCKLE (CCHC-TYPE) FAMILY PROTEIN"/>
    <property type="match status" value="1"/>
</dbReference>
<dbReference type="SUPFAM" id="SSF53098">
    <property type="entry name" value="Ribonuclease H-like"/>
    <property type="match status" value="1"/>
</dbReference>
<keyword evidence="4" id="KW-1185">Reference proteome</keyword>
<dbReference type="PANTHER" id="PTHR35046:SF26">
    <property type="entry name" value="RNA-DIRECTED DNA POLYMERASE"/>
    <property type="match status" value="1"/>
</dbReference>
<evidence type="ECO:0000313" key="3">
    <source>
        <dbReference type="EMBL" id="KAK4426938.1"/>
    </source>
</evidence>
<sequence>MPLSLDELQTFYASHLVGNLLFQKARTSTLSSPSFIIRSGLLYKNGRLFIPTESLLSRRLILEFHTSPLGGHSGLKPTMARFAASFSWPRMYKEVKQFIQQCTVCRQNMYLSQAPYGLLQPLLIPQEVWEDISMDFMTHLPNSSRKTIIWVVIDRLTKFAHFIALSSGFAAASLASIFLWEIYRLHGTPRTIVSNRDRVFC</sequence>
<dbReference type="EMBL" id="JACGWO010000005">
    <property type="protein sequence ID" value="KAK4426938.1"/>
    <property type="molecule type" value="Genomic_DNA"/>
</dbReference>
<evidence type="ECO:0000256" key="1">
    <source>
        <dbReference type="SAM" id="Phobius"/>
    </source>
</evidence>
<evidence type="ECO:0000259" key="2">
    <source>
        <dbReference type="PROSITE" id="PS50994"/>
    </source>
</evidence>
<dbReference type="InterPro" id="IPR012337">
    <property type="entry name" value="RNaseH-like_sf"/>
</dbReference>
<gene>
    <name evidence="3" type="ORF">Salat_1462600</name>
</gene>
<dbReference type="InterPro" id="IPR001584">
    <property type="entry name" value="Integrase_cat-core"/>
</dbReference>
<keyword evidence="1" id="KW-0812">Transmembrane</keyword>
<dbReference type="Gene3D" id="3.30.420.10">
    <property type="entry name" value="Ribonuclease H-like superfamily/Ribonuclease H"/>
    <property type="match status" value="1"/>
</dbReference>
<dbReference type="AlphaFoldDB" id="A0AAE1YB54"/>
<keyword evidence="1" id="KW-0472">Membrane</keyword>
<dbReference type="InterPro" id="IPR041588">
    <property type="entry name" value="Integrase_H2C2"/>
</dbReference>
<dbReference type="GO" id="GO:0003676">
    <property type="term" value="F:nucleic acid binding"/>
    <property type="evidence" value="ECO:0007669"/>
    <property type="project" value="InterPro"/>
</dbReference>
<reference evidence="3" key="2">
    <citation type="journal article" date="2024" name="Plant">
        <title>Genomic evolution and insights into agronomic trait innovations of Sesamum species.</title>
        <authorList>
            <person name="Miao H."/>
            <person name="Wang L."/>
            <person name="Qu L."/>
            <person name="Liu H."/>
            <person name="Sun Y."/>
            <person name="Le M."/>
            <person name="Wang Q."/>
            <person name="Wei S."/>
            <person name="Zheng Y."/>
            <person name="Lin W."/>
            <person name="Duan Y."/>
            <person name="Cao H."/>
            <person name="Xiong S."/>
            <person name="Wang X."/>
            <person name="Wei L."/>
            <person name="Li C."/>
            <person name="Ma Q."/>
            <person name="Ju M."/>
            <person name="Zhao R."/>
            <person name="Li G."/>
            <person name="Mu C."/>
            <person name="Tian Q."/>
            <person name="Mei H."/>
            <person name="Zhang T."/>
            <person name="Gao T."/>
            <person name="Zhang H."/>
        </authorList>
    </citation>
    <scope>NUCLEOTIDE SEQUENCE</scope>
    <source>
        <strain evidence="3">3651</strain>
    </source>
</reference>
<comment type="caution">
    <text evidence="3">The sequence shown here is derived from an EMBL/GenBank/DDBJ whole genome shotgun (WGS) entry which is preliminary data.</text>
</comment>
<organism evidence="3 4">
    <name type="scientific">Sesamum alatum</name>
    <dbReference type="NCBI Taxonomy" id="300844"/>
    <lineage>
        <taxon>Eukaryota</taxon>
        <taxon>Viridiplantae</taxon>
        <taxon>Streptophyta</taxon>
        <taxon>Embryophyta</taxon>
        <taxon>Tracheophyta</taxon>
        <taxon>Spermatophyta</taxon>
        <taxon>Magnoliopsida</taxon>
        <taxon>eudicotyledons</taxon>
        <taxon>Gunneridae</taxon>
        <taxon>Pentapetalae</taxon>
        <taxon>asterids</taxon>
        <taxon>lamiids</taxon>
        <taxon>Lamiales</taxon>
        <taxon>Pedaliaceae</taxon>
        <taxon>Sesamum</taxon>
    </lineage>
</organism>
<proteinExistence type="predicted"/>
<protein>
    <recommendedName>
        <fullName evidence="2">Integrase catalytic domain-containing protein</fullName>
    </recommendedName>
</protein>
<feature type="domain" description="Integrase catalytic" evidence="2">
    <location>
        <begin position="121"/>
        <end position="201"/>
    </location>
</feature>
<dbReference type="Proteomes" id="UP001293254">
    <property type="component" value="Unassembled WGS sequence"/>
</dbReference>
<dbReference type="InterPro" id="IPR036397">
    <property type="entry name" value="RNaseH_sf"/>
</dbReference>
<dbReference type="Pfam" id="PF17921">
    <property type="entry name" value="Integrase_H2C2"/>
    <property type="match status" value="1"/>
</dbReference>
<reference evidence="3" key="1">
    <citation type="submission" date="2020-06" db="EMBL/GenBank/DDBJ databases">
        <authorList>
            <person name="Li T."/>
            <person name="Hu X."/>
            <person name="Zhang T."/>
            <person name="Song X."/>
            <person name="Zhang H."/>
            <person name="Dai N."/>
            <person name="Sheng W."/>
            <person name="Hou X."/>
            <person name="Wei L."/>
        </authorList>
    </citation>
    <scope>NUCLEOTIDE SEQUENCE</scope>
    <source>
        <strain evidence="3">3651</strain>
        <tissue evidence="3">Leaf</tissue>
    </source>
</reference>
<accession>A0AAE1YB54</accession>